<accession>A0A066YVK3</accession>
<dbReference type="eggNOG" id="ENOG503203J">
    <property type="taxonomic scope" value="Bacteria"/>
</dbReference>
<dbReference type="PATRIC" id="fig|1348663.4.peg.2931"/>
<dbReference type="EMBL" id="JNBY01000086">
    <property type="protein sequence ID" value="KDN85232.1"/>
    <property type="molecule type" value="Genomic_DNA"/>
</dbReference>
<protein>
    <submittedName>
        <fullName evidence="2">Uncharacterized protein</fullName>
    </submittedName>
</protein>
<feature type="compositionally biased region" description="Basic and acidic residues" evidence="1">
    <location>
        <begin position="23"/>
        <end position="45"/>
    </location>
</feature>
<proteinExistence type="predicted"/>
<evidence type="ECO:0000256" key="1">
    <source>
        <dbReference type="SAM" id="MobiDB-lite"/>
    </source>
</evidence>
<name>A0A066YVK3_9ACTN</name>
<feature type="compositionally biased region" description="Low complexity" evidence="1">
    <location>
        <begin position="7"/>
        <end position="20"/>
    </location>
</feature>
<organism evidence="2 3">
    <name type="scientific">Kitasatospora cheerisanensis KCTC 2395</name>
    <dbReference type="NCBI Taxonomy" id="1348663"/>
    <lineage>
        <taxon>Bacteria</taxon>
        <taxon>Bacillati</taxon>
        <taxon>Actinomycetota</taxon>
        <taxon>Actinomycetes</taxon>
        <taxon>Kitasatosporales</taxon>
        <taxon>Streptomycetaceae</taxon>
        <taxon>Kitasatospora</taxon>
    </lineage>
</organism>
<dbReference type="HOGENOM" id="CLU_1459506_0_0_11"/>
<feature type="region of interest" description="Disordered" evidence="1">
    <location>
        <begin position="1"/>
        <end position="99"/>
    </location>
</feature>
<comment type="caution">
    <text evidence="2">The sequence shown here is derived from an EMBL/GenBank/DDBJ whole genome shotgun (WGS) entry which is preliminary data.</text>
</comment>
<dbReference type="Proteomes" id="UP000027178">
    <property type="component" value="Unassembled WGS sequence"/>
</dbReference>
<dbReference type="AlphaFoldDB" id="A0A066YVK3"/>
<evidence type="ECO:0000313" key="3">
    <source>
        <dbReference type="Proteomes" id="UP000027178"/>
    </source>
</evidence>
<gene>
    <name evidence="2" type="ORF">KCH_30510</name>
</gene>
<reference evidence="2 3" key="1">
    <citation type="submission" date="2014-05" db="EMBL/GenBank/DDBJ databases">
        <title>Draft Genome Sequence of Kitasatospora cheerisanensis KCTC 2395.</title>
        <authorList>
            <person name="Nam D.H."/>
        </authorList>
    </citation>
    <scope>NUCLEOTIDE SEQUENCE [LARGE SCALE GENOMIC DNA]</scope>
    <source>
        <strain evidence="2 3">KCTC 2395</strain>
    </source>
</reference>
<dbReference type="InterPro" id="IPR045596">
    <property type="entry name" value="DUF6459"/>
</dbReference>
<keyword evidence="3" id="KW-1185">Reference proteome</keyword>
<sequence>MKFPAVPRLRGAAWARRPAPGSKEAHRPDHREGPDDRAAHPDARPPHPSAGPPGALRPTPRPAPAPGRGGRADRPQPRAACEGGRPARPHSVAPSRTGHSDLATRFARRLVEVLCGVRPVHQLQRHTTLPGFHQLASLTRSGPLRPRGRSWQPRLGHVHDSAPVPGAVEACVRVQLGPRHHMLAFRLEQHTRTGQWQCAAIEAR</sequence>
<dbReference type="Pfam" id="PF20060">
    <property type="entry name" value="DUF6459"/>
    <property type="match status" value="1"/>
</dbReference>
<evidence type="ECO:0000313" key="2">
    <source>
        <dbReference type="EMBL" id="KDN85232.1"/>
    </source>
</evidence>